<reference evidence="3 4" key="1">
    <citation type="submission" date="2018-09" db="EMBL/GenBank/DDBJ databases">
        <title>Complete genome sequence of the hydrocarbonoclastic bacterium Alcaligenes aquatilis QD168, isolated from a crude-oil polluted marine sediment of Central Chile.</title>
        <authorList>
            <person name="Duran R.E."/>
            <person name="Barra B."/>
            <person name="Salva-Serra F."/>
            <person name="Mendez V."/>
            <person name="Moore E.R.B."/>
            <person name="Seeger M."/>
        </authorList>
    </citation>
    <scope>NUCLEOTIDE SEQUENCE [LARGE SCALE GENOMIC DNA]</scope>
    <source>
        <strain evidence="3 4">QD168</strain>
    </source>
</reference>
<dbReference type="AlphaFoldDB" id="A0A3G2HZ67"/>
<dbReference type="Pfam" id="PF08308">
    <property type="entry name" value="PEGA"/>
    <property type="match status" value="1"/>
</dbReference>
<dbReference type="OrthoDB" id="9801841at2"/>
<sequence>MVRPLMKRTHSAKDVQGRPLGQILDSLSLDQRLVILDQLAMQLADLHEHQEWYGALGLDTVVLSDEGLVQLLPLEQNLHKRSLAQARAQGVAFDEPCAAPEQYVDDPARPAGPWTDVYGYAALRWQLTSGLPLMAAPWRQLKDPVVMGEDADGPTQAMLQGLALDWVQRPQSMASYRRLERLGQVPEPLPEHAPAAQAVRPITPERRSSLPLWQAGLAVVVLAGLGAAYWSGDSDTSGPAVASSDANRPAVVGATPDESTTRPGPTRSEPPGGLVAGRESKPNDVAAFGAGGVSAPQSGQSLAAGVDQLGSQPTGAQNDIGAGQQLAQASGSQAAATPELKLLSQSGALQPALPVQTQNTPNETARLALADHAAGTAGAAGVTGATGGETATIGPSGVNETTEAVGSVGAMGLTETASATASGVAASTQTESSEPAAQVDHVEQLEPVAAKPAPPAKGTVALDIRPWGEVYVNGRKQGVSPPLKSLSLAPGSHRIVIKNAGLPEFSTTIRVRSGKTAGVSHEFK</sequence>
<evidence type="ECO:0000259" key="2">
    <source>
        <dbReference type="Pfam" id="PF08308"/>
    </source>
</evidence>
<dbReference type="InterPro" id="IPR013229">
    <property type="entry name" value="PEGA"/>
</dbReference>
<name>A0A3G2HZ67_9BURK</name>
<feature type="region of interest" description="Disordered" evidence="1">
    <location>
        <begin position="233"/>
        <end position="294"/>
    </location>
</feature>
<evidence type="ECO:0000313" key="4">
    <source>
        <dbReference type="Proteomes" id="UP000268070"/>
    </source>
</evidence>
<dbReference type="Proteomes" id="UP000268070">
    <property type="component" value="Chromosome"/>
</dbReference>
<dbReference type="EMBL" id="CP032153">
    <property type="protein sequence ID" value="AYN22309.1"/>
    <property type="molecule type" value="Genomic_DNA"/>
</dbReference>
<proteinExistence type="predicted"/>
<dbReference type="Gene3D" id="1.10.510.10">
    <property type="entry name" value="Transferase(Phosphotransferase) domain 1"/>
    <property type="match status" value="1"/>
</dbReference>
<dbReference type="SUPFAM" id="SSF56112">
    <property type="entry name" value="Protein kinase-like (PK-like)"/>
    <property type="match status" value="1"/>
</dbReference>
<organism evidence="3 4">
    <name type="scientific">Alcaligenes aquatilis</name>
    <dbReference type="NCBI Taxonomy" id="323284"/>
    <lineage>
        <taxon>Bacteria</taxon>
        <taxon>Pseudomonadati</taxon>
        <taxon>Pseudomonadota</taxon>
        <taxon>Betaproteobacteria</taxon>
        <taxon>Burkholderiales</taxon>
        <taxon>Alcaligenaceae</taxon>
        <taxon>Alcaligenes</taxon>
    </lineage>
</organism>
<feature type="domain" description="PEGA" evidence="2">
    <location>
        <begin position="469"/>
        <end position="523"/>
    </location>
</feature>
<gene>
    <name evidence="3" type="ORF">D3M96_18215</name>
</gene>
<evidence type="ECO:0000313" key="3">
    <source>
        <dbReference type="EMBL" id="AYN22309.1"/>
    </source>
</evidence>
<dbReference type="KEGG" id="aaqu:D3M96_18215"/>
<accession>A0A3G2HZ67</accession>
<protein>
    <submittedName>
        <fullName evidence="3">PEGA domain-containing protein</fullName>
    </submittedName>
</protein>
<dbReference type="InterPro" id="IPR011009">
    <property type="entry name" value="Kinase-like_dom_sf"/>
</dbReference>
<evidence type="ECO:0000256" key="1">
    <source>
        <dbReference type="SAM" id="MobiDB-lite"/>
    </source>
</evidence>